<dbReference type="Proteomes" id="UP000621266">
    <property type="component" value="Unassembled WGS sequence"/>
</dbReference>
<keyword evidence="3" id="KW-0547">Nucleotide-binding</keyword>
<evidence type="ECO:0000313" key="3">
    <source>
        <dbReference type="EMBL" id="KAF4410577.1"/>
    </source>
</evidence>
<dbReference type="Pfam" id="PF00005">
    <property type="entry name" value="ABC_tran"/>
    <property type="match status" value="1"/>
</dbReference>
<dbReference type="PANTHER" id="PTHR24220">
    <property type="entry name" value="IMPORT ATP-BINDING PROTEIN"/>
    <property type="match status" value="1"/>
</dbReference>
<dbReference type="SUPFAM" id="SSF52540">
    <property type="entry name" value="P-loop containing nucleoside triphosphate hydrolases"/>
    <property type="match status" value="1"/>
</dbReference>
<feature type="compositionally biased region" description="Basic and acidic residues" evidence="1">
    <location>
        <begin position="324"/>
        <end position="342"/>
    </location>
</feature>
<feature type="domain" description="ABC transporter" evidence="2">
    <location>
        <begin position="11"/>
        <end position="277"/>
    </location>
</feature>
<dbReference type="InterPro" id="IPR027417">
    <property type="entry name" value="P-loop_NTPase"/>
</dbReference>
<feature type="compositionally biased region" description="Basic and acidic residues" evidence="1">
    <location>
        <begin position="351"/>
        <end position="382"/>
    </location>
</feature>
<evidence type="ECO:0000313" key="4">
    <source>
        <dbReference type="Proteomes" id="UP000621266"/>
    </source>
</evidence>
<gene>
    <name evidence="3" type="ORF">GCU69_03135</name>
</gene>
<feature type="compositionally biased region" description="Basic and acidic residues" evidence="1">
    <location>
        <begin position="282"/>
        <end position="301"/>
    </location>
</feature>
<feature type="region of interest" description="Disordered" evidence="1">
    <location>
        <begin position="238"/>
        <end position="400"/>
    </location>
</feature>
<dbReference type="PANTHER" id="PTHR24220:SF684">
    <property type="entry name" value="FE(3+) IONS IMPORT ATP-BINDING PROTEIN FBPC"/>
    <property type="match status" value="1"/>
</dbReference>
<sequence>MDSSSPAGAAVSATGFGVRGPRGWAVRDITFEAEPGALVAVEGPSGSGRTCLLLALTGRMRAHAGHAEIAGLRLAGSGRAGSRRAGRMAAVRRLSALGPVPGVSELEPSLTVAEHLRERALLQRRFGGSPFALLRPRAERAADIRERTGTALRTAGLDPDTLPKGARTAVRDLDRLESLRLSVALALVSRPRLLAVDDADLKLSAAERTDAWAMLRGVAAAGTTVLAVCGEAPEDAVRVRTGAGDRTRPERTGEPDERAAGPRGRAGKPDEQAVGPRAQTGKPDEQAGKPEGTRHTDRADRTGSAGSPEQSRRADGTSPADRTYPADRTGRADRASPADRTDPANGTGLADRTDPADPADPTDRPDPPHRPDPAPGTARHEANGTGKGAASGAFAETRRA</sequence>
<dbReference type="Gene3D" id="3.40.50.300">
    <property type="entry name" value="P-loop containing nucleotide triphosphate hydrolases"/>
    <property type="match status" value="1"/>
</dbReference>
<keyword evidence="4" id="KW-1185">Reference proteome</keyword>
<accession>A0ABQ7FNR9</accession>
<protein>
    <submittedName>
        <fullName evidence="3">ATP-binding cassette domain-containing protein</fullName>
    </submittedName>
</protein>
<feature type="compositionally biased region" description="Basic and acidic residues" evidence="1">
    <location>
        <begin position="238"/>
        <end position="260"/>
    </location>
</feature>
<proteinExistence type="predicted"/>
<organism evidence="3 4">
    <name type="scientific">Streptomyces lycii</name>
    <dbReference type="NCBI Taxonomy" id="2654337"/>
    <lineage>
        <taxon>Bacteria</taxon>
        <taxon>Bacillati</taxon>
        <taxon>Actinomycetota</taxon>
        <taxon>Actinomycetes</taxon>
        <taxon>Kitasatosporales</taxon>
        <taxon>Streptomycetaceae</taxon>
        <taxon>Streptomyces</taxon>
    </lineage>
</organism>
<dbReference type="RefSeq" id="WP_170315766.1">
    <property type="nucleotide sequence ID" value="NZ_WHPN01000059.1"/>
</dbReference>
<comment type="caution">
    <text evidence="3">The sequence shown here is derived from an EMBL/GenBank/DDBJ whole genome shotgun (WGS) entry which is preliminary data.</text>
</comment>
<reference evidence="3 4" key="1">
    <citation type="submission" date="2019-10" db="EMBL/GenBank/DDBJ databases">
        <title>Streptomyces tenebrisbrunneis sp.nov., an endogenous actinomycete isolated from of Lycium ruthenicum.</title>
        <authorList>
            <person name="Ma L."/>
        </authorList>
    </citation>
    <scope>NUCLEOTIDE SEQUENCE [LARGE SCALE GENOMIC DNA]</scope>
    <source>
        <strain evidence="3 4">TRM 66187</strain>
    </source>
</reference>
<keyword evidence="3" id="KW-0067">ATP-binding</keyword>
<dbReference type="InterPro" id="IPR003439">
    <property type="entry name" value="ABC_transporter-like_ATP-bd"/>
</dbReference>
<dbReference type="EMBL" id="WHPN01000059">
    <property type="protein sequence ID" value="KAF4410577.1"/>
    <property type="molecule type" value="Genomic_DNA"/>
</dbReference>
<dbReference type="InterPro" id="IPR015854">
    <property type="entry name" value="ABC_transpr_LolD-like"/>
</dbReference>
<dbReference type="GO" id="GO:0005524">
    <property type="term" value="F:ATP binding"/>
    <property type="evidence" value="ECO:0007669"/>
    <property type="project" value="UniProtKB-KW"/>
</dbReference>
<name>A0ABQ7FNR9_9ACTN</name>
<evidence type="ECO:0000256" key="1">
    <source>
        <dbReference type="SAM" id="MobiDB-lite"/>
    </source>
</evidence>
<evidence type="ECO:0000259" key="2">
    <source>
        <dbReference type="PROSITE" id="PS50893"/>
    </source>
</evidence>
<dbReference type="PROSITE" id="PS50893">
    <property type="entry name" value="ABC_TRANSPORTER_2"/>
    <property type="match status" value="1"/>
</dbReference>